<evidence type="ECO:0000256" key="2">
    <source>
        <dbReference type="SAM" id="SignalP"/>
    </source>
</evidence>
<reference evidence="4 5" key="1">
    <citation type="submission" date="2020-12" db="EMBL/GenBank/DDBJ databases">
        <title>WGS of Thermoactinomyces spp.</title>
        <authorList>
            <person name="Cheng K."/>
        </authorList>
    </citation>
    <scope>NUCLEOTIDE SEQUENCE [LARGE SCALE GENOMIC DNA]</scope>
    <source>
        <strain evidence="5">CICC 10650\ACCC 41061</strain>
    </source>
</reference>
<dbReference type="InterPro" id="IPR011042">
    <property type="entry name" value="6-blade_b-propeller_TolB-like"/>
</dbReference>
<proteinExistence type="predicted"/>
<sequence>MKKISKKVTGVMGALILSTSLALPVYANQETQPGTILFSGGLHTQSIYQFNPETLQTKRITSGNSVDVSPSGDMITYIKHDSVYVADSSGKNAVRLTRSKFPHFDSSPRFSPDGEKIVFARSDGNLYTIELEAKKVTQLTEAEDGVFHSSPDWSPDGKKIVFHSTDKDGNTGLFIMNADGSQISPLTGQNDQESSEYSPHFSPDGKSVLFEKSQNGQTDIYVMNLATKQARNITADLDKAASGAVWSEDGKQILFTINEENEKEKDSSSFYIMNKDGSNKKMLQMQVKYATPSEWKTLNVSEQEEGFLKKVKNFLLD</sequence>
<dbReference type="InterPro" id="IPR032485">
    <property type="entry name" value="LRP1-like_beta_prop"/>
</dbReference>
<gene>
    <name evidence="4" type="ORF">I8U22_07865</name>
</gene>
<dbReference type="PANTHER" id="PTHR36842:SF1">
    <property type="entry name" value="PROTEIN TOLB"/>
    <property type="match status" value="1"/>
</dbReference>
<accession>A0ABS0QHJ0</accession>
<keyword evidence="2" id="KW-0732">Signal</keyword>
<dbReference type="Gene3D" id="2.120.10.30">
    <property type="entry name" value="TolB, C-terminal domain"/>
    <property type="match status" value="2"/>
</dbReference>
<evidence type="ECO:0000313" key="4">
    <source>
        <dbReference type="EMBL" id="MBH8588727.1"/>
    </source>
</evidence>
<feature type="region of interest" description="Disordered" evidence="1">
    <location>
        <begin position="185"/>
        <end position="204"/>
    </location>
</feature>
<dbReference type="EMBL" id="JAECVU010000004">
    <property type="protein sequence ID" value="MBH8588727.1"/>
    <property type="molecule type" value="Genomic_DNA"/>
</dbReference>
<evidence type="ECO:0000313" key="5">
    <source>
        <dbReference type="Proteomes" id="UP000641910"/>
    </source>
</evidence>
<evidence type="ECO:0000259" key="3">
    <source>
        <dbReference type="Pfam" id="PF16472"/>
    </source>
</evidence>
<dbReference type="Pfam" id="PF16472">
    <property type="entry name" value="DUF5050"/>
    <property type="match status" value="1"/>
</dbReference>
<name>A0ABS0QHJ0_THEVU</name>
<dbReference type="Proteomes" id="UP000641910">
    <property type="component" value="Unassembled WGS sequence"/>
</dbReference>
<keyword evidence="5" id="KW-1185">Reference proteome</keyword>
<evidence type="ECO:0000256" key="1">
    <source>
        <dbReference type="SAM" id="MobiDB-lite"/>
    </source>
</evidence>
<protein>
    <submittedName>
        <fullName evidence="4">PD40 domain-containing protein</fullName>
    </submittedName>
</protein>
<feature type="signal peptide" evidence="2">
    <location>
        <begin position="1"/>
        <end position="27"/>
    </location>
</feature>
<dbReference type="PANTHER" id="PTHR36842">
    <property type="entry name" value="PROTEIN TOLB HOMOLOG"/>
    <property type="match status" value="1"/>
</dbReference>
<organism evidence="4 5">
    <name type="scientific">Thermoactinomyces vulgaris</name>
    <dbReference type="NCBI Taxonomy" id="2026"/>
    <lineage>
        <taxon>Bacteria</taxon>
        <taxon>Bacillati</taxon>
        <taxon>Bacillota</taxon>
        <taxon>Bacilli</taxon>
        <taxon>Bacillales</taxon>
        <taxon>Thermoactinomycetaceae</taxon>
        <taxon>Thermoactinomyces</taxon>
    </lineage>
</organism>
<feature type="domain" description="Prolow-density lipoprotein receptor-related protein 1-like beta-propeller" evidence="3">
    <location>
        <begin position="32"/>
        <end position="285"/>
    </location>
</feature>
<dbReference type="RefSeq" id="WP_121874240.1">
    <property type="nucleotide sequence ID" value="NZ_JACEIS010000005.1"/>
</dbReference>
<comment type="caution">
    <text evidence="4">The sequence shown here is derived from an EMBL/GenBank/DDBJ whole genome shotgun (WGS) entry which is preliminary data.</text>
</comment>
<dbReference type="SUPFAM" id="SSF69304">
    <property type="entry name" value="Tricorn protease N-terminal domain"/>
    <property type="match status" value="1"/>
</dbReference>
<feature type="compositionally biased region" description="Polar residues" evidence="1">
    <location>
        <begin position="185"/>
        <end position="197"/>
    </location>
</feature>
<feature type="chain" id="PRO_5046423748" evidence="2">
    <location>
        <begin position="28"/>
        <end position="317"/>
    </location>
</feature>